<proteinExistence type="predicted"/>
<evidence type="ECO:0000259" key="1">
    <source>
        <dbReference type="Pfam" id="PF01425"/>
    </source>
</evidence>
<organism evidence="2 3">
    <name type="scientific">Rhodovulum sulfidophilum</name>
    <name type="common">Rhodobacter sulfidophilus</name>
    <dbReference type="NCBI Taxonomy" id="35806"/>
    <lineage>
        <taxon>Bacteria</taxon>
        <taxon>Pseudomonadati</taxon>
        <taxon>Pseudomonadota</taxon>
        <taxon>Alphaproteobacteria</taxon>
        <taxon>Rhodobacterales</taxon>
        <taxon>Paracoccaceae</taxon>
        <taxon>Rhodovulum</taxon>
    </lineage>
</organism>
<evidence type="ECO:0000313" key="3">
    <source>
        <dbReference type="Proteomes" id="UP000249185"/>
    </source>
</evidence>
<dbReference type="AlphaFoldDB" id="A0A2W5NAY8"/>
<dbReference type="EMBL" id="QFPW01000003">
    <property type="protein sequence ID" value="PZQ50666.1"/>
    <property type="molecule type" value="Genomic_DNA"/>
</dbReference>
<comment type="caution">
    <text evidence="2">The sequence shown here is derived from an EMBL/GenBank/DDBJ whole genome shotgun (WGS) entry which is preliminary data.</text>
</comment>
<reference evidence="2 3" key="1">
    <citation type="submission" date="2017-08" db="EMBL/GenBank/DDBJ databases">
        <title>Infants hospitalized years apart are colonized by the same room-sourced microbial strains.</title>
        <authorList>
            <person name="Brooks B."/>
            <person name="Olm M.R."/>
            <person name="Firek B.A."/>
            <person name="Baker R."/>
            <person name="Thomas B.C."/>
            <person name="Morowitz M.J."/>
            <person name="Banfield J.F."/>
        </authorList>
    </citation>
    <scope>NUCLEOTIDE SEQUENCE [LARGE SCALE GENOMIC DNA]</scope>
    <source>
        <strain evidence="2">S2_005_002_R2_34</strain>
    </source>
</reference>
<feature type="domain" description="Amidase" evidence="1">
    <location>
        <begin position="28"/>
        <end position="435"/>
    </location>
</feature>
<dbReference type="PROSITE" id="PS00571">
    <property type="entry name" value="AMIDASES"/>
    <property type="match status" value="1"/>
</dbReference>
<protein>
    <submittedName>
        <fullName evidence="2">Amidase</fullName>
    </submittedName>
</protein>
<dbReference type="PANTHER" id="PTHR11895">
    <property type="entry name" value="TRANSAMIDASE"/>
    <property type="match status" value="1"/>
</dbReference>
<accession>A0A2W5NAY8</accession>
<dbReference type="InterPro" id="IPR023631">
    <property type="entry name" value="Amidase_dom"/>
</dbReference>
<sequence>MRALDLVDAVLAGRADAGEAADHADAAIRAGNPRLNAIVDYDPAVIPPQVAALRARLARGERPALAGLPVTVKDHIHVAGWPATEGYAPFAGRRPAEDDVAVARLRAAGAIIVGRSNMSQFGCKGVTTNPIYGVTGHPADPSLTPGGSSGGGAAAVAAGFAPLALASDGGGSIRRPAAHTGIVGFKPSTGAVPNPRSVSHTNVLGLMAPDVGLVARAFAALRGADRRDPVSVDFAAPSDAPTLRWAWAPTLGLAVPVDAMVRAAGEKAVHAMSAAGLAIEARDPLWPEGAGEDGLMPLQHAALAAAWGDAWRRDPASFDPDIGAQIENGLGLDAATLARAEGLSRRIAAAAAAFFADGVDLVVALTTPCVAWPRDRLGPETIGGRPVGPRAHAALTPLVNHAFLPAISIPCGPAEGGLPCAIQIIGPRFADDRVLGAARLVSAMLGHP</sequence>
<name>A0A2W5NAY8_RHOSU</name>
<dbReference type="Proteomes" id="UP000249185">
    <property type="component" value="Unassembled WGS sequence"/>
</dbReference>
<dbReference type="InterPro" id="IPR036928">
    <property type="entry name" value="AS_sf"/>
</dbReference>
<gene>
    <name evidence="2" type="ORF">DI556_05980</name>
</gene>
<evidence type="ECO:0000313" key="2">
    <source>
        <dbReference type="EMBL" id="PZQ50666.1"/>
    </source>
</evidence>
<dbReference type="SUPFAM" id="SSF75304">
    <property type="entry name" value="Amidase signature (AS) enzymes"/>
    <property type="match status" value="1"/>
</dbReference>
<dbReference type="Pfam" id="PF01425">
    <property type="entry name" value="Amidase"/>
    <property type="match status" value="1"/>
</dbReference>
<dbReference type="Gene3D" id="3.90.1300.10">
    <property type="entry name" value="Amidase signature (AS) domain"/>
    <property type="match status" value="1"/>
</dbReference>
<dbReference type="InterPro" id="IPR000120">
    <property type="entry name" value="Amidase"/>
</dbReference>
<dbReference type="GO" id="GO:0003824">
    <property type="term" value="F:catalytic activity"/>
    <property type="evidence" value="ECO:0007669"/>
    <property type="project" value="InterPro"/>
</dbReference>
<dbReference type="InterPro" id="IPR020556">
    <property type="entry name" value="Amidase_CS"/>
</dbReference>
<dbReference type="PANTHER" id="PTHR11895:SF151">
    <property type="entry name" value="GLUTAMYL-TRNA(GLN) AMIDOTRANSFERASE SUBUNIT A"/>
    <property type="match status" value="1"/>
</dbReference>